<dbReference type="Gene3D" id="3.40.50.1220">
    <property type="entry name" value="TPP-binding domain"/>
    <property type="match status" value="1"/>
</dbReference>
<accession>A0A261EXD1</accession>
<dbReference type="InterPro" id="IPR026590">
    <property type="entry name" value="Ssirtuin_cat_dom"/>
</dbReference>
<dbReference type="Proteomes" id="UP000216725">
    <property type="component" value="Unassembled WGS sequence"/>
</dbReference>
<evidence type="ECO:0000259" key="3">
    <source>
        <dbReference type="PROSITE" id="PS50305"/>
    </source>
</evidence>
<protein>
    <submittedName>
        <fullName evidence="4">Sir2 silent information regulator family NAD-dependent deacetylase</fullName>
    </submittedName>
</protein>
<dbReference type="EMBL" id="MWWR01000008">
    <property type="protein sequence ID" value="OZG51530.1"/>
    <property type="molecule type" value="Genomic_DNA"/>
</dbReference>
<dbReference type="SUPFAM" id="SSF52467">
    <property type="entry name" value="DHS-like NAD/FAD-binding domain"/>
    <property type="match status" value="1"/>
</dbReference>
<dbReference type="OrthoDB" id="3192862at2"/>
<keyword evidence="1" id="KW-0520">NAD</keyword>
<organism evidence="4 5">
    <name type="scientific">Pseudoscardovia radai</name>
    <dbReference type="NCBI Taxonomy" id="987066"/>
    <lineage>
        <taxon>Bacteria</taxon>
        <taxon>Bacillati</taxon>
        <taxon>Actinomycetota</taxon>
        <taxon>Actinomycetes</taxon>
        <taxon>Bifidobacteriales</taxon>
        <taxon>Bifidobacteriaceae</taxon>
        <taxon>Pseudoscardovia</taxon>
    </lineage>
</organism>
<proteinExistence type="predicted"/>
<feature type="domain" description="Deacetylase sirtuin-type" evidence="3">
    <location>
        <begin position="1"/>
        <end position="298"/>
    </location>
</feature>
<gene>
    <name evidence="4" type="ORF">PSRA_1165</name>
</gene>
<evidence type="ECO:0000256" key="1">
    <source>
        <dbReference type="ARBA" id="ARBA00023027"/>
    </source>
</evidence>
<dbReference type="InterPro" id="IPR029035">
    <property type="entry name" value="DHS-like_NAD/FAD-binding_dom"/>
</dbReference>
<reference evidence="4 5" key="1">
    <citation type="journal article" date="2017" name="BMC Genomics">
        <title>Comparative genomic and phylogenomic analyses of the Bifidobacteriaceae family.</title>
        <authorList>
            <person name="Lugli G.A."/>
            <person name="Milani C."/>
            <person name="Turroni F."/>
            <person name="Duranti S."/>
            <person name="Mancabelli L."/>
            <person name="Mangifesta M."/>
            <person name="Ferrario C."/>
            <person name="Modesto M."/>
            <person name="Mattarelli P."/>
            <person name="Jiri K."/>
            <person name="van Sinderen D."/>
            <person name="Ventura M."/>
        </authorList>
    </citation>
    <scope>NUCLEOTIDE SEQUENCE [LARGE SCALE GENOMIC DNA]</scope>
    <source>
        <strain evidence="4 5">DSM 24742</strain>
    </source>
</reference>
<evidence type="ECO:0000313" key="4">
    <source>
        <dbReference type="EMBL" id="OZG51530.1"/>
    </source>
</evidence>
<name>A0A261EXD1_9BIFI</name>
<comment type="caution">
    <text evidence="2">Lacks conserved residue(s) required for the propagation of feature annotation.</text>
</comment>
<comment type="caution">
    <text evidence="4">The sequence shown here is derived from an EMBL/GenBank/DDBJ whole genome shotgun (WGS) entry which is preliminary data.</text>
</comment>
<evidence type="ECO:0000256" key="2">
    <source>
        <dbReference type="PROSITE-ProRule" id="PRU00236"/>
    </source>
</evidence>
<dbReference type="AlphaFoldDB" id="A0A261EXD1"/>
<keyword evidence="5" id="KW-1185">Reference proteome</keyword>
<sequence length="298" mass="33481">MAGQTDTERLARSLSQADAIVIGAGSGLSTAAGYTYDGDRLLRYFPDFVARYGFTDMYSGGFYPFDTPGEYWAYWSRYIWINRYGPMPSDLYRRLLRLVKGRDYFVLTTNVDHCFQRVGFDKMRLFYTQGDYGLFQSAEPQGASAHRTYDNEDAVRRMVLSQGFRIGADGQLSLPDGGRLSLQVPRDLLPVCPDDGRPMVPNLRADDTFVEDAGWHAAADRYTAFLRSHRDARVLYLELGVGMNTPGIIKYPFWQLTAANPNAIYACVTKDEAWCPGQIAGRSMCIDADIADVVRALD</sequence>
<dbReference type="PROSITE" id="PS50305">
    <property type="entry name" value="SIRTUIN"/>
    <property type="match status" value="1"/>
</dbReference>
<evidence type="ECO:0000313" key="5">
    <source>
        <dbReference type="Proteomes" id="UP000216725"/>
    </source>
</evidence>